<keyword evidence="1" id="KW-0472">Membrane</keyword>
<accession>A0A645B1Q5</accession>
<dbReference type="EMBL" id="VSSQ01017243">
    <property type="protein sequence ID" value="MPM59339.1"/>
    <property type="molecule type" value="Genomic_DNA"/>
</dbReference>
<feature type="transmembrane region" description="Helical" evidence="1">
    <location>
        <begin position="166"/>
        <end position="186"/>
    </location>
</feature>
<evidence type="ECO:0000256" key="1">
    <source>
        <dbReference type="SAM" id="Phobius"/>
    </source>
</evidence>
<dbReference type="InterPro" id="IPR036770">
    <property type="entry name" value="Ankyrin_rpt-contain_sf"/>
</dbReference>
<name>A0A645B1Q5_9ZZZZ</name>
<evidence type="ECO:0000313" key="2">
    <source>
        <dbReference type="EMBL" id="MPM59339.1"/>
    </source>
</evidence>
<gene>
    <name evidence="2" type="ORF">SDC9_106179</name>
</gene>
<dbReference type="Gene3D" id="1.25.40.20">
    <property type="entry name" value="Ankyrin repeat-containing domain"/>
    <property type="match status" value="1"/>
</dbReference>
<protein>
    <submittedName>
        <fullName evidence="2">Uncharacterized protein</fullName>
    </submittedName>
</protein>
<comment type="caution">
    <text evidence="2">The sequence shown here is derived from an EMBL/GenBank/DDBJ whole genome shotgun (WGS) entry which is preliminary data.</text>
</comment>
<dbReference type="AlphaFoldDB" id="A0A645B1Q5"/>
<feature type="transmembrane region" description="Helical" evidence="1">
    <location>
        <begin position="76"/>
        <end position="95"/>
    </location>
</feature>
<feature type="transmembrane region" description="Helical" evidence="1">
    <location>
        <begin position="138"/>
        <end position="160"/>
    </location>
</feature>
<keyword evidence="1" id="KW-0812">Transmembrane</keyword>
<dbReference type="SUPFAM" id="SSF48403">
    <property type="entry name" value="Ankyrin repeat"/>
    <property type="match status" value="1"/>
</dbReference>
<sequence length="436" mass="49126">MQGRIAANLSIAYIWFELSDLEGRWKLSEEVTKGSIISHLETYIHECEAEAKSDLIHRKNVELLADCLYKKDMKSILVFESIAVAVFLTMGLLLLGHIQSFQSTSGVYIGFILVVICMSLIILLPLIKGLFCAIGMKLAVRVLQLVFFVLLFGLIGWVLPHAHRPILIFILYGAILGCTAVAMKAIGSFMLYFQPMAEFTGEIMVPKYFREAILHMENSPENGRLDTLDSLNSCMRYLRLPKQDMEQLLLLSKEHSHVSLEAYSEVPSIVLEAVRKDVSGDELLEMIQESKSKSVHKSDAFGCSFLECVIKFTGNREYCKSLLLAGADLNAISSDFQGTMFHIAIQEGMLDLNLLEVFLDKVKDELDLWSSPLWYFAKYKQNGVSVEEEREMAKALISHGYDVNEVDFQSGKSVLQTAARYKPYLGEVMGRMTSYS</sequence>
<reference evidence="2" key="1">
    <citation type="submission" date="2019-08" db="EMBL/GenBank/DDBJ databases">
        <authorList>
            <person name="Kucharzyk K."/>
            <person name="Murdoch R.W."/>
            <person name="Higgins S."/>
            <person name="Loffler F."/>
        </authorList>
    </citation>
    <scope>NUCLEOTIDE SEQUENCE</scope>
</reference>
<organism evidence="2">
    <name type="scientific">bioreactor metagenome</name>
    <dbReference type="NCBI Taxonomy" id="1076179"/>
    <lineage>
        <taxon>unclassified sequences</taxon>
        <taxon>metagenomes</taxon>
        <taxon>ecological metagenomes</taxon>
    </lineage>
</organism>
<keyword evidence="1" id="KW-1133">Transmembrane helix</keyword>
<feature type="transmembrane region" description="Helical" evidence="1">
    <location>
        <begin position="107"/>
        <end position="126"/>
    </location>
</feature>
<proteinExistence type="predicted"/>